<name>A0AAV3XUP4_9CYAN</name>
<dbReference type="EMBL" id="BLAY01000415">
    <property type="protein sequence ID" value="GET44562.1"/>
    <property type="molecule type" value="Genomic_DNA"/>
</dbReference>
<protein>
    <submittedName>
        <fullName evidence="1">Transposase, IS605 family protein</fullName>
    </submittedName>
</protein>
<dbReference type="RefSeq" id="WP_226594749.1">
    <property type="nucleotide sequence ID" value="NZ_BLAY01000415.1"/>
</dbReference>
<reference evidence="1" key="1">
    <citation type="submission" date="2019-10" db="EMBL/GenBank/DDBJ databases">
        <title>Draft genome sequece of Microseira wollei NIES-4236.</title>
        <authorList>
            <person name="Yamaguchi H."/>
            <person name="Suzuki S."/>
            <person name="Kawachi M."/>
        </authorList>
    </citation>
    <scope>NUCLEOTIDE SEQUENCE</scope>
    <source>
        <strain evidence="1">NIES-4236</strain>
    </source>
</reference>
<accession>A0AAV3XUP4</accession>
<sequence length="94" mass="10684">MAKSKTLTFVTELPLIVDSLQEKQLLSRFQAARQLYNACLNSGMARMNLVRNCEAYQLAKQIDRQSKKARLATPSPPQGELIDIPIMTFKLMQQ</sequence>
<comment type="caution">
    <text evidence="1">The sequence shown here is derived from an EMBL/GenBank/DDBJ whole genome shotgun (WGS) entry which is preliminary data.</text>
</comment>
<evidence type="ECO:0000313" key="2">
    <source>
        <dbReference type="Proteomes" id="UP001050975"/>
    </source>
</evidence>
<proteinExistence type="predicted"/>
<evidence type="ECO:0000313" key="1">
    <source>
        <dbReference type="EMBL" id="GET44562.1"/>
    </source>
</evidence>
<gene>
    <name evidence="1" type="ORF">MiSe_93920</name>
</gene>
<organism evidence="1 2">
    <name type="scientific">Microseira wollei NIES-4236</name>
    <dbReference type="NCBI Taxonomy" id="2530354"/>
    <lineage>
        <taxon>Bacteria</taxon>
        <taxon>Bacillati</taxon>
        <taxon>Cyanobacteriota</taxon>
        <taxon>Cyanophyceae</taxon>
        <taxon>Oscillatoriophycideae</taxon>
        <taxon>Aerosakkonematales</taxon>
        <taxon>Aerosakkonemataceae</taxon>
        <taxon>Microseira</taxon>
    </lineage>
</organism>
<dbReference type="AlphaFoldDB" id="A0AAV3XUP4"/>
<dbReference type="Proteomes" id="UP001050975">
    <property type="component" value="Unassembled WGS sequence"/>
</dbReference>
<keyword evidence="2" id="KW-1185">Reference proteome</keyword>